<protein>
    <submittedName>
        <fullName evidence="1">Uncharacterized protein</fullName>
    </submittedName>
</protein>
<keyword evidence="2" id="KW-1185">Reference proteome</keyword>
<name>A0A1W2FZW4_KIBAR</name>
<organism evidence="1 2">
    <name type="scientific">Kibdelosporangium aridum</name>
    <dbReference type="NCBI Taxonomy" id="2030"/>
    <lineage>
        <taxon>Bacteria</taxon>
        <taxon>Bacillati</taxon>
        <taxon>Actinomycetota</taxon>
        <taxon>Actinomycetes</taxon>
        <taxon>Pseudonocardiales</taxon>
        <taxon>Pseudonocardiaceae</taxon>
        <taxon>Kibdelosporangium</taxon>
    </lineage>
</organism>
<proteinExistence type="predicted"/>
<dbReference type="EMBL" id="FWXV01000022">
    <property type="protein sequence ID" value="SMD27314.1"/>
    <property type="molecule type" value="Genomic_DNA"/>
</dbReference>
<dbReference type="Proteomes" id="UP000192674">
    <property type="component" value="Unassembled WGS sequence"/>
</dbReference>
<gene>
    <name evidence="1" type="ORF">SAMN05661093_10917</name>
</gene>
<dbReference type="AlphaFoldDB" id="A0A1W2FZW4"/>
<accession>A0A1W2FZW4</accession>
<evidence type="ECO:0000313" key="1">
    <source>
        <dbReference type="EMBL" id="SMD27314.1"/>
    </source>
</evidence>
<sequence length="295" mass="31837">MARLLQPAAGRFVRTVRRWCSVMLCSFHRCGHTVDRRQWAADAWSTEGLAGVAPPDQRQRPLAVRARPGVTQDADLARLVDRAEWPAHGESGGAVAQCALDGARLVRFITRPAAGYRTGQFSIAGAAVVGCFRDAVDGLSLSAFGAPLLLVVARLAHKAGGDGVGQEERGACAECAARVRDQRLAGESQHVCEVEITGGDMRPGLSERVVVGGDERVQLVQRDRVGDSRAQISAQQLRWMLRDCSGERVDDPTHRGRVIRRVGYRRHDQGVSGRRMVVRRTGGGVAGLSPAALRP</sequence>
<reference evidence="1 2" key="1">
    <citation type="submission" date="2017-04" db="EMBL/GenBank/DDBJ databases">
        <authorList>
            <person name="Afonso C.L."/>
            <person name="Miller P.J."/>
            <person name="Scott M.A."/>
            <person name="Spackman E."/>
            <person name="Goraichik I."/>
            <person name="Dimitrov K.M."/>
            <person name="Suarez D.L."/>
            <person name="Swayne D.E."/>
        </authorList>
    </citation>
    <scope>NUCLEOTIDE SEQUENCE [LARGE SCALE GENOMIC DNA]</scope>
    <source>
        <strain evidence="1 2">DSM 43828</strain>
    </source>
</reference>
<evidence type="ECO:0000313" key="2">
    <source>
        <dbReference type="Proteomes" id="UP000192674"/>
    </source>
</evidence>